<evidence type="ECO:0000256" key="3">
    <source>
        <dbReference type="ARBA" id="ARBA00023163"/>
    </source>
</evidence>
<dbReference type="InterPro" id="IPR036388">
    <property type="entry name" value="WH-like_DNA-bd_sf"/>
</dbReference>
<evidence type="ECO:0000256" key="4">
    <source>
        <dbReference type="SAM" id="MobiDB-lite"/>
    </source>
</evidence>
<comment type="caution">
    <text evidence="6">The sequence shown here is derived from an EMBL/GenBank/DDBJ whole genome shotgun (WGS) entry which is preliminary data.</text>
</comment>
<feature type="region of interest" description="Disordered" evidence="4">
    <location>
        <begin position="1"/>
        <end position="22"/>
    </location>
</feature>
<dbReference type="GO" id="GO:0003700">
    <property type="term" value="F:DNA-binding transcription factor activity"/>
    <property type="evidence" value="ECO:0007669"/>
    <property type="project" value="InterPro"/>
</dbReference>
<dbReference type="SMART" id="SM00345">
    <property type="entry name" value="HTH_GNTR"/>
    <property type="match status" value="1"/>
</dbReference>
<accession>A0A9D1UV08</accession>
<dbReference type="InterPro" id="IPR000524">
    <property type="entry name" value="Tscrpt_reg_HTH_GntR"/>
</dbReference>
<reference evidence="6" key="1">
    <citation type="journal article" date="2021" name="PeerJ">
        <title>Extensive microbial diversity within the chicken gut microbiome revealed by metagenomics and culture.</title>
        <authorList>
            <person name="Gilroy R."/>
            <person name="Ravi A."/>
            <person name="Getino M."/>
            <person name="Pursley I."/>
            <person name="Horton D.L."/>
            <person name="Alikhan N.F."/>
            <person name="Baker D."/>
            <person name="Gharbi K."/>
            <person name="Hall N."/>
            <person name="Watson M."/>
            <person name="Adriaenssens E.M."/>
            <person name="Foster-Nyarko E."/>
            <person name="Jarju S."/>
            <person name="Secka A."/>
            <person name="Antonio M."/>
            <person name="Oren A."/>
            <person name="Chaudhuri R.R."/>
            <person name="La Ragione R."/>
            <person name="Hildebrand F."/>
            <person name="Pallen M.J."/>
        </authorList>
    </citation>
    <scope>NUCLEOTIDE SEQUENCE</scope>
    <source>
        <strain evidence="6">ChiHejej3B27-3195</strain>
    </source>
</reference>
<dbReference type="Gene3D" id="1.20.120.530">
    <property type="entry name" value="GntR ligand-binding domain-like"/>
    <property type="match status" value="1"/>
</dbReference>
<evidence type="ECO:0000259" key="5">
    <source>
        <dbReference type="PROSITE" id="PS50949"/>
    </source>
</evidence>
<dbReference type="Pfam" id="PF00392">
    <property type="entry name" value="GntR"/>
    <property type="match status" value="1"/>
</dbReference>
<dbReference type="EMBL" id="DXGD01000452">
    <property type="protein sequence ID" value="HIX00889.1"/>
    <property type="molecule type" value="Genomic_DNA"/>
</dbReference>
<feature type="domain" description="HTH gntR-type" evidence="5">
    <location>
        <begin position="19"/>
        <end position="86"/>
    </location>
</feature>
<dbReference type="InterPro" id="IPR008920">
    <property type="entry name" value="TF_FadR/GntR_C"/>
</dbReference>
<dbReference type="PANTHER" id="PTHR43537:SF24">
    <property type="entry name" value="GLUCONATE OPERON TRANSCRIPTIONAL REPRESSOR"/>
    <property type="match status" value="1"/>
</dbReference>
<sequence>MSRANATQDPAPFRSSSTPSMADQAYEELRDRLILLDIPPGSAIVESRLSTELGVGRTPIREALKRLEGDHLVQSFPRRGTFATAVDMTQLVGISQMRRLLVPLAARSAAEVRGGGAAEPLAVALTGIGELSNEAPLRDLMAYDLHVHRLINIASQNPHLEETLIRLDSLVARMWCALLDRLPYVVEHIREHAALLAAILDGDADLAQRLATEHVAHFEDQVRAVL</sequence>
<proteinExistence type="predicted"/>
<evidence type="ECO:0000313" key="7">
    <source>
        <dbReference type="Proteomes" id="UP000824151"/>
    </source>
</evidence>
<dbReference type="Gene3D" id="1.10.10.10">
    <property type="entry name" value="Winged helix-like DNA-binding domain superfamily/Winged helix DNA-binding domain"/>
    <property type="match status" value="1"/>
</dbReference>
<dbReference type="CDD" id="cd07377">
    <property type="entry name" value="WHTH_GntR"/>
    <property type="match status" value="1"/>
</dbReference>
<dbReference type="Proteomes" id="UP000824151">
    <property type="component" value="Unassembled WGS sequence"/>
</dbReference>
<feature type="compositionally biased region" description="Polar residues" evidence="4">
    <location>
        <begin position="1"/>
        <end position="21"/>
    </location>
</feature>
<evidence type="ECO:0000313" key="6">
    <source>
        <dbReference type="EMBL" id="HIX00889.1"/>
    </source>
</evidence>
<evidence type="ECO:0000256" key="2">
    <source>
        <dbReference type="ARBA" id="ARBA00023125"/>
    </source>
</evidence>
<dbReference type="PANTHER" id="PTHR43537">
    <property type="entry name" value="TRANSCRIPTIONAL REGULATOR, GNTR FAMILY"/>
    <property type="match status" value="1"/>
</dbReference>
<dbReference type="GO" id="GO:0003677">
    <property type="term" value="F:DNA binding"/>
    <property type="evidence" value="ECO:0007669"/>
    <property type="project" value="UniProtKB-KW"/>
</dbReference>
<name>A0A9D1UV08_9MICC</name>
<evidence type="ECO:0000256" key="1">
    <source>
        <dbReference type="ARBA" id="ARBA00023015"/>
    </source>
</evidence>
<dbReference type="SUPFAM" id="SSF48008">
    <property type="entry name" value="GntR ligand-binding domain-like"/>
    <property type="match status" value="1"/>
</dbReference>
<dbReference type="InterPro" id="IPR036390">
    <property type="entry name" value="WH_DNA-bd_sf"/>
</dbReference>
<reference evidence="6" key="2">
    <citation type="submission" date="2021-04" db="EMBL/GenBank/DDBJ databases">
        <authorList>
            <person name="Gilroy R."/>
        </authorList>
    </citation>
    <scope>NUCLEOTIDE SEQUENCE</scope>
    <source>
        <strain evidence="6">ChiHejej3B27-3195</strain>
    </source>
</reference>
<dbReference type="InterPro" id="IPR011711">
    <property type="entry name" value="GntR_C"/>
</dbReference>
<dbReference type="AlphaFoldDB" id="A0A9D1UV08"/>
<dbReference type="SUPFAM" id="SSF46785">
    <property type="entry name" value="Winged helix' DNA-binding domain"/>
    <property type="match status" value="1"/>
</dbReference>
<keyword evidence="2" id="KW-0238">DNA-binding</keyword>
<dbReference type="PROSITE" id="PS50949">
    <property type="entry name" value="HTH_GNTR"/>
    <property type="match status" value="1"/>
</dbReference>
<dbReference type="Pfam" id="PF07729">
    <property type="entry name" value="FCD"/>
    <property type="match status" value="1"/>
</dbReference>
<organism evidence="6 7">
    <name type="scientific">Candidatus Nesterenkonia stercoripullorum</name>
    <dbReference type="NCBI Taxonomy" id="2838701"/>
    <lineage>
        <taxon>Bacteria</taxon>
        <taxon>Bacillati</taxon>
        <taxon>Actinomycetota</taxon>
        <taxon>Actinomycetes</taxon>
        <taxon>Micrococcales</taxon>
        <taxon>Micrococcaceae</taxon>
        <taxon>Nesterenkonia</taxon>
    </lineage>
</organism>
<dbReference type="SMART" id="SM00895">
    <property type="entry name" value="FCD"/>
    <property type="match status" value="1"/>
</dbReference>
<gene>
    <name evidence="6" type="ORF">H9871_12195</name>
</gene>
<keyword evidence="3" id="KW-0804">Transcription</keyword>
<keyword evidence="1" id="KW-0805">Transcription regulation</keyword>
<protein>
    <submittedName>
        <fullName evidence="6">GntR family transcriptional regulator</fullName>
    </submittedName>
</protein>